<keyword evidence="3" id="KW-0812">Transmembrane</keyword>
<dbReference type="InterPro" id="IPR029058">
    <property type="entry name" value="AB_hydrolase_fold"/>
</dbReference>
<dbReference type="Gene3D" id="3.40.50.1820">
    <property type="entry name" value="alpha/beta hydrolase"/>
    <property type="match status" value="1"/>
</dbReference>
<evidence type="ECO:0000313" key="6">
    <source>
        <dbReference type="Proteomes" id="UP000821853"/>
    </source>
</evidence>
<evidence type="ECO:0000313" key="5">
    <source>
        <dbReference type="EMBL" id="KAH9363919.1"/>
    </source>
</evidence>
<keyword evidence="3" id="KW-1133">Transmembrane helix</keyword>
<feature type="compositionally biased region" description="Polar residues" evidence="2">
    <location>
        <begin position="81"/>
        <end position="102"/>
    </location>
</feature>
<evidence type="ECO:0000256" key="1">
    <source>
        <dbReference type="ARBA" id="ARBA00023180"/>
    </source>
</evidence>
<feature type="compositionally biased region" description="Polar residues" evidence="2">
    <location>
        <begin position="10"/>
        <end position="26"/>
    </location>
</feature>
<evidence type="ECO:0000259" key="4">
    <source>
        <dbReference type="Pfam" id="PF00135"/>
    </source>
</evidence>
<dbReference type="InterPro" id="IPR050309">
    <property type="entry name" value="Type-B_Carboxylest/Lipase"/>
</dbReference>
<name>A0A9J6FM54_HAELO</name>
<reference evidence="5 6" key="1">
    <citation type="journal article" date="2020" name="Cell">
        <title>Large-Scale Comparative Analyses of Tick Genomes Elucidate Their Genetic Diversity and Vector Capacities.</title>
        <authorList>
            <consortium name="Tick Genome and Microbiome Consortium (TIGMIC)"/>
            <person name="Jia N."/>
            <person name="Wang J."/>
            <person name="Shi W."/>
            <person name="Du L."/>
            <person name="Sun Y."/>
            <person name="Zhan W."/>
            <person name="Jiang J.F."/>
            <person name="Wang Q."/>
            <person name="Zhang B."/>
            <person name="Ji P."/>
            <person name="Bell-Sakyi L."/>
            <person name="Cui X.M."/>
            <person name="Yuan T.T."/>
            <person name="Jiang B.G."/>
            <person name="Yang W.F."/>
            <person name="Lam T.T."/>
            <person name="Chang Q.C."/>
            <person name="Ding S.J."/>
            <person name="Wang X.J."/>
            <person name="Zhu J.G."/>
            <person name="Ruan X.D."/>
            <person name="Zhao L."/>
            <person name="Wei J.T."/>
            <person name="Ye R.Z."/>
            <person name="Que T.C."/>
            <person name="Du C.H."/>
            <person name="Zhou Y.H."/>
            <person name="Cheng J.X."/>
            <person name="Dai P.F."/>
            <person name="Guo W.B."/>
            <person name="Han X.H."/>
            <person name="Huang E.J."/>
            <person name="Li L.F."/>
            <person name="Wei W."/>
            <person name="Gao Y.C."/>
            <person name="Liu J.Z."/>
            <person name="Shao H.Z."/>
            <person name="Wang X."/>
            <person name="Wang C.C."/>
            <person name="Yang T.C."/>
            <person name="Huo Q.B."/>
            <person name="Li W."/>
            <person name="Chen H.Y."/>
            <person name="Chen S.E."/>
            <person name="Zhou L.G."/>
            <person name="Ni X.B."/>
            <person name="Tian J.H."/>
            <person name="Sheng Y."/>
            <person name="Liu T."/>
            <person name="Pan Y.S."/>
            <person name="Xia L.Y."/>
            <person name="Li J."/>
            <person name="Zhao F."/>
            <person name="Cao W.C."/>
        </authorList>
    </citation>
    <scope>NUCLEOTIDE SEQUENCE [LARGE SCALE GENOMIC DNA]</scope>
    <source>
        <strain evidence="5">HaeL-2018</strain>
    </source>
</reference>
<dbReference type="AlphaFoldDB" id="A0A9J6FM54"/>
<dbReference type="Pfam" id="PF00135">
    <property type="entry name" value="COesterase"/>
    <property type="match status" value="1"/>
</dbReference>
<keyword evidence="3" id="KW-0472">Membrane</keyword>
<feature type="domain" description="Carboxylesterase type B" evidence="4">
    <location>
        <begin position="187"/>
        <end position="456"/>
    </location>
</feature>
<dbReference type="InterPro" id="IPR002018">
    <property type="entry name" value="CarbesteraseB"/>
</dbReference>
<comment type="caution">
    <text evidence="5">The sequence shown here is derived from an EMBL/GenBank/DDBJ whole genome shotgun (WGS) entry which is preliminary data.</text>
</comment>
<feature type="region of interest" description="Disordered" evidence="2">
    <location>
        <begin position="1"/>
        <end position="142"/>
    </location>
</feature>
<dbReference type="EMBL" id="JABSTR010000002">
    <property type="protein sequence ID" value="KAH9363919.1"/>
    <property type="molecule type" value="Genomic_DNA"/>
</dbReference>
<organism evidence="5 6">
    <name type="scientific">Haemaphysalis longicornis</name>
    <name type="common">Bush tick</name>
    <dbReference type="NCBI Taxonomy" id="44386"/>
    <lineage>
        <taxon>Eukaryota</taxon>
        <taxon>Metazoa</taxon>
        <taxon>Ecdysozoa</taxon>
        <taxon>Arthropoda</taxon>
        <taxon>Chelicerata</taxon>
        <taxon>Arachnida</taxon>
        <taxon>Acari</taxon>
        <taxon>Parasitiformes</taxon>
        <taxon>Ixodida</taxon>
        <taxon>Ixodoidea</taxon>
        <taxon>Ixodidae</taxon>
        <taxon>Haemaphysalinae</taxon>
        <taxon>Haemaphysalis</taxon>
    </lineage>
</organism>
<proteinExistence type="predicted"/>
<evidence type="ECO:0000256" key="3">
    <source>
        <dbReference type="SAM" id="Phobius"/>
    </source>
</evidence>
<accession>A0A9J6FM54</accession>
<keyword evidence="1" id="KW-0325">Glycoprotein</keyword>
<dbReference type="Proteomes" id="UP000821853">
    <property type="component" value="Chromosome 10"/>
</dbReference>
<feature type="transmembrane region" description="Helical" evidence="3">
    <location>
        <begin position="157"/>
        <end position="178"/>
    </location>
</feature>
<feature type="compositionally biased region" description="Basic and acidic residues" evidence="2">
    <location>
        <begin position="64"/>
        <end position="80"/>
    </location>
</feature>
<dbReference type="PANTHER" id="PTHR11559">
    <property type="entry name" value="CARBOXYLESTERASE"/>
    <property type="match status" value="1"/>
</dbReference>
<feature type="compositionally biased region" description="Basic and acidic residues" evidence="2">
    <location>
        <begin position="38"/>
        <end position="53"/>
    </location>
</feature>
<sequence length="579" mass="61107">MEAPDKDAVPTSSAADVSLSYVSSATGEKRRKKRSKKHNQETSDNAPKDEGAREASALAGTKAKTHDKTAAVASSKDDVTSSHLSTGHQQPDQVSCQASPTRLSRPPNPGADVTAQQPPSESAAAPLPAQANPRRADQGAGNVEIEERNPGSTIVPLLRAVGVVVGLLLSIVIFLLLINPAQDDPGLVSTTSGQFVGTMVSVNGGKVFRWLGIPYAKSTGGKNRFREPIPRAVRKRTMADKPRPPCPQWGNGTLVGSEDCLHMNVWAPNESWATRSDRTLVLASSGYWFQRGSNNEPDWAELAFRGGMVVMSPNVRLGVLGFMHPKKVLPVLDVANEDAIAAVKWAIANAAAFGANADGVALVGHGSGAYILAQAAARLNISSSRAILEGLLPRSGTPEPSKNLSASLGCGDHPQGSALLSCLMDADLEALVSTAAKMDLRFTPGWCDDSLSKKEPLPAVKEVIAGTDIGQVISFLEVYVMPRAVAAGEAGNISAFSDFVLRYIFGNGTAAYNRFKDAFTTTEKGLQYTVALLTSGCSTRELVKRATASGYHYITSGTGGDLFEPVLDMAAIVNFLKNG</sequence>
<gene>
    <name evidence="5" type="ORF">HPB48_018126</name>
</gene>
<protein>
    <recommendedName>
        <fullName evidence="4">Carboxylesterase type B domain-containing protein</fullName>
    </recommendedName>
</protein>
<dbReference type="SUPFAM" id="SSF53474">
    <property type="entry name" value="alpha/beta-Hydrolases"/>
    <property type="match status" value="1"/>
</dbReference>
<feature type="compositionally biased region" description="Low complexity" evidence="2">
    <location>
        <begin position="115"/>
        <end position="133"/>
    </location>
</feature>
<evidence type="ECO:0000256" key="2">
    <source>
        <dbReference type="SAM" id="MobiDB-lite"/>
    </source>
</evidence>
<keyword evidence="6" id="KW-1185">Reference proteome</keyword>
<dbReference type="OrthoDB" id="6513206at2759"/>
<dbReference type="VEuPathDB" id="VectorBase:HLOH_043848"/>